<feature type="domain" description="Glycoside hydrolase family 2" evidence="8">
    <location>
        <begin position="714"/>
        <end position="815"/>
    </location>
</feature>
<dbReference type="InterPro" id="IPR006103">
    <property type="entry name" value="Glyco_hydro_2_cat"/>
</dbReference>
<dbReference type="RefSeq" id="WP_062125558.1">
    <property type="nucleotide sequence ID" value="NZ_BAZW01000024.1"/>
</dbReference>
<dbReference type="GO" id="GO:0005975">
    <property type="term" value="P:carbohydrate metabolic process"/>
    <property type="evidence" value="ECO:0007669"/>
    <property type="project" value="InterPro"/>
</dbReference>
<dbReference type="InterPro" id="IPR008979">
    <property type="entry name" value="Galactose-bd-like_sf"/>
</dbReference>
<dbReference type="PANTHER" id="PTHR42732">
    <property type="entry name" value="BETA-GALACTOSIDASE"/>
    <property type="match status" value="1"/>
</dbReference>
<gene>
    <name evidence="9" type="ORF">JCM15548_12787</name>
</gene>
<dbReference type="InterPro" id="IPR006104">
    <property type="entry name" value="Glyco_hydro_2_N"/>
</dbReference>
<evidence type="ECO:0000256" key="3">
    <source>
        <dbReference type="ARBA" id="ARBA00023295"/>
    </source>
</evidence>
<accession>A0A0E9M067</accession>
<dbReference type="InterPro" id="IPR040605">
    <property type="entry name" value="Glyco_hydro2_dom5"/>
</dbReference>
<dbReference type="AlphaFoldDB" id="A0A0E9M067"/>
<evidence type="ECO:0000256" key="2">
    <source>
        <dbReference type="ARBA" id="ARBA00022801"/>
    </source>
</evidence>
<organism evidence="9 10">
    <name type="scientific">Geofilum rubicundum JCM 15548</name>
    <dbReference type="NCBI Taxonomy" id="1236989"/>
    <lineage>
        <taxon>Bacteria</taxon>
        <taxon>Pseudomonadati</taxon>
        <taxon>Bacteroidota</taxon>
        <taxon>Bacteroidia</taxon>
        <taxon>Marinilabiliales</taxon>
        <taxon>Marinilabiliaceae</taxon>
        <taxon>Geofilum</taxon>
    </lineage>
</organism>
<dbReference type="Pfam" id="PF00703">
    <property type="entry name" value="Glyco_hydro_2"/>
    <property type="match status" value="1"/>
</dbReference>
<evidence type="ECO:0000259" key="6">
    <source>
        <dbReference type="Pfam" id="PF02837"/>
    </source>
</evidence>
<evidence type="ECO:0000259" key="4">
    <source>
        <dbReference type="Pfam" id="PF00703"/>
    </source>
</evidence>
<evidence type="ECO:0000259" key="5">
    <source>
        <dbReference type="Pfam" id="PF02836"/>
    </source>
</evidence>
<evidence type="ECO:0000259" key="8">
    <source>
        <dbReference type="Pfam" id="PF18565"/>
    </source>
</evidence>
<dbReference type="SUPFAM" id="SSF51445">
    <property type="entry name" value="(Trans)glycosidases"/>
    <property type="match status" value="1"/>
</dbReference>
<dbReference type="InterPro" id="IPR051913">
    <property type="entry name" value="GH2_Domain-Containing"/>
</dbReference>
<dbReference type="PROSITE" id="PS00608">
    <property type="entry name" value="GLYCOSYL_HYDROL_F2_2"/>
    <property type="match status" value="1"/>
</dbReference>
<dbReference type="PRINTS" id="PR00132">
    <property type="entry name" value="GLHYDRLASE2"/>
</dbReference>
<dbReference type="Pfam" id="PF16355">
    <property type="entry name" value="DUF4982"/>
    <property type="match status" value="1"/>
</dbReference>
<dbReference type="Gene3D" id="2.60.120.260">
    <property type="entry name" value="Galactose-binding domain-like"/>
    <property type="match status" value="1"/>
</dbReference>
<feature type="domain" description="Glycoside hydrolase family 2 immunoglobulin-like beta-sandwich" evidence="4">
    <location>
        <begin position="200"/>
        <end position="301"/>
    </location>
</feature>
<feature type="domain" description="Glycoside hydrolase family 2 catalytic" evidence="5">
    <location>
        <begin position="309"/>
        <end position="498"/>
    </location>
</feature>
<comment type="similarity">
    <text evidence="1">Belongs to the glycosyl hydrolase 2 family.</text>
</comment>
<feature type="domain" description="DUF4982" evidence="7">
    <location>
        <begin position="643"/>
        <end position="701"/>
    </location>
</feature>
<dbReference type="InterPro" id="IPR006101">
    <property type="entry name" value="Glyco_hydro_2"/>
</dbReference>
<evidence type="ECO:0000256" key="1">
    <source>
        <dbReference type="ARBA" id="ARBA00007401"/>
    </source>
</evidence>
<dbReference type="GO" id="GO:0004553">
    <property type="term" value="F:hydrolase activity, hydrolyzing O-glycosyl compounds"/>
    <property type="evidence" value="ECO:0007669"/>
    <property type="project" value="InterPro"/>
</dbReference>
<feature type="domain" description="Glycosyl hydrolases family 2 sugar binding" evidence="6">
    <location>
        <begin position="94"/>
        <end position="188"/>
    </location>
</feature>
<dbReference type="SUPFAM" id="SSF49785">
    <property type="entry name" value="Galactose-binding domain-like"/>
    <property type="match status" value="1"/>
</dbReference>
<dbReference type="Pfam" id="PF02836">
    <property type="entry name" value="Glyco_hydro_2_C"/>
    <property type="match status" value="1"/>
</dbReference>
<evidence type="ECO:0000313" key="9">
    <source>
        <dbReference type="EMBL" id="GAO30510.1"/>
    </source>
</evidence>
<comment type="caution">
    <text evidence="9">The sequence shown here is derived from an EMBL/GenBank/DDBJ whole genome shotgun (WGS) entry which is preliminary data.</text>
</comment>
<sequence length="822" mass="93129">MKGKFINTFRSLLIGGLIANFVSCTTGYDSPELAGRLEGHFNYDWLFHKGDAEGAYKLDFNDASWDVVDLPHDWSIKEQMDTMWASCSGYLPGGIGWYRKRFFIGKEALNRKVFIRFDGVYNNSTVWINGEQVGYRPNGYVAFQYDITDHVKHGAENVLAVKVDHSQYADSRWYTGSGIYRDVELITTHPLHIVPWGVYVTTPEVSTGKAIVKAEVEFVNELSADATFNVENYLVFDLDTVFKTSSTVSLKSGNQDNLIENLEVEAPHLWDMDNPHLYRLITRLTREGVVMDEKETRVGIRDISFSEKTGFSINDSTVKLKGICIHHDAGGLGAAVPPMVLADRLKILKEMGCNAVRLAHNPHSSVFMNLCDELGMLVIVEAFDEWELPKRKWINGRNAGYPGHEGYAAYFKKWHRQDIESIVRRDRNHPSVIMWSIGNEIDYPNDPYSHPLLESEEKPARYHWAGYQSALPDASRLGQVARNLSMYVKMLDNTRPVTSGITMPHLATAIGYIDALDVVGYNYLEGIIEREKDNYPYRIMYSSESDRSLETWTFAESNDYFLGQFLWVGFDFLGEAKEFPFRSFSNAICDLAGNKLPEYYFWKSLWQASPVLELSTLEQQSDGNRELSELKSSWPVWNYKEKQDVVVAAFTNCEAVELFLNEKSLGINKMQDFPSKIMIWELPYKAGKLRAVGYLNGKPVAFSELETHKAAFALKVDADELTLRANKEDVSQISVWITDLNGNIIPEGNHKIECLVQGPARLLALEDGNPLNTESYSFPYRSSHKGKIKAYIQSLDKEGDITVSFKAPGLIGDSIKLNVVAK</sequence>
<dbReference type="OrthoDB" id="9801077at2"/>
<keyword evidence="10" id="KW-1185">Reference proteome</keyword>
<dbReference type="InterPro" id="IPR023232">
    <property type="entry name" value="Glyco_hydro_2_AS"/>
</dbReference>
<keyword evidence="2" id="KW-0378">Hydrolase</keyword>
<dbReference type="InterPro" id="IPR006102">
    <property type="entry name" value="Ig-like_GH2"/>
</dbReference>
<keyword evidence="3" id="KW-0326">Glycosidase</keyword>
<dbReference type="Pfam" id="PF18565">
    <property type="entry name" value="Glyco_hydro2_C5"/>
    <property type="match status" value="1"/>
</dbReference>
<dbReference type="STRING" id="1236989.JCM15548_12787"/>
<dbReference type="InterPro" id="IPR032311">
    <property type="entry name" value="DUF4982"/>
</dbReference>
<proteinExistence type="inferred from homology"/>
<dbReference type="PANTHER" id="PTHR42732:SF1">
    <property type="entry name" value="BETA-MANNOSIDASE"/>
    <property type="match status" value="1"/>
</dbReference>
<evidence type="ECO:0000313" key="10">
    <source>
        <dbReference type="Proteomes" id="UP000032900"/>
    </source>
</evidence>
<dbReference type="SUPFAM" id="SSF49303">
    <property type="entry name" value="beta-Galactosidase/glucuronidase domain"/>
    <property type="match status" value="1"/>
</dbReference>
<dbReference type="Gene3D" id="3.20.20.80">
    <property type="entry name" value="Glycosidases"/>
    <property type="match status" value="1"/>
</dbReference>
<name>A0A0E9M067_9BACT</name>
<dbReference type="Proteomes" id="UP000032900">
    <property type="component" value="Unassembled WGS sequence"/>
</dbReference>
<dbReference type="EMBL" id="BAZW01000024">
    <property type="protein sequence ID" value="GAO30510.1"/>
    <property type="molecule type" value="Genomic_DNA"/>
</dbReference>
<protein>
    <submittedName>
        <fullName evidence="9">Beta-galactosidase</fullName>
    </submittedName>
</protein>
<dbReference type="Gene3D" id="2.60.40.10">
    <property type="entry name" value="Immunoglobulins"/>
    <property type="match status" value="3"/>
</dbReference>
<dbReference type="Pfam" id="PF02837">
    <property type="entry name" value="Glyco_hydro_2_N"/>
    <property type="match status" value="1"/>
</dbReference>
<dbReference type="InterPro" id="IPR013783">
    <property type="entry name" value="Ig-like_fold"/>
</dbReference>
<dbReference type="InterPro" id="IPR017853">
    <property type="entry name" value="GH"/>
</dbReference>
<dbReference type="InterPro" id="IPR036156">
    <property type="entry name" value="Beta-gal/glucu_dom_sf"/>
</dbReference>
<evidence type="ECO:0000259" key="7">
    <source>
        <dbReference type="Pfam" id="PF16355"/>
    </source>
</evidence>
<reference evidence="9 10" key="1">
    <citation type="journal article" date="2015" name="Microbes Environ.">
        <title>Distribution and evolution of nitrogen fixation genes in the phylum bacteroidetes.</title>
        <authorList>
            <person name="Inoue J."/>
            <person name="Oshima K."/>
            <person name="Suda W."/>
            <person name="Sakamoto M."/>
            <person name="Iino T."/>
            <person name="Noda S."/>
            <person name="Hongoh Y."/>
            <person name="Hattori M."/>
            <person name="Ohkuma M."/>
        </authorList>
    </citation>
    <scope>NUCLEOTIDE SEQUENCE [LARGE SCALE GENOMIC DNA]</scope>
    <source>
        <strain evidence="9">JCM 15548</strain>
    </source>
</reference>